<gene>
    <name evidence="1" type="ORF">C0Z18_14695</name>
</gene>
<keyword evidence="2" id="KW-1185">Reference proteome</keyword>
<evidence type="ECO:0000313" key="1">
    <source>
        <dbReference type="EMBL" id="PMS19072.1"/>
    </source>
</evidence>
<organism evidence="1 2">
    <name type="scientific">Trinickia dabaoshanensis</name>
    <dbReference type="NCBI Taxonomy" id="564714"/>
    <lineage>
        <taxon>Bacteria</taxon>
        <taxon>Pseudomonadati</taxon>
        <taxon>Pseudomonadota</taxon>
        <taxon>Betaproteobacteria</taxon>
        <taxon>Burkholderiales</taxon>
        <taxon>Burkholderiaceae</taxon>
        <taxon>Trinickia</taxon>
    </lineage>
</organism>
<name>A0A2N7VPL5_9BURK</name>
<proteinExistence type="predicted"/>
<dbReference type="Proteomes" id="UP000235616">
    <property type="component" value="Unassembled WGS sequence"/>
</dbReference>
<evidence type="ECO:0000313" key="2">
    <source>
        <dbReference type="Proteomes" id="UP000235616"/>
    </source>
</evidence>
<reference evidence="1 2" key="1">
    <citation type="submission" date="2018-01" db="EMBL/GenBank/DDBJ databases">
        <title>Whole genome analyses suggest that Burkholderia sensu lato contains two further novel genera in the rhizoxinica-symbiotica group Mycetohabitans gen. nov., and Trinickia gen. nov.: implications for the evolution of diazotrophy and nodulation in the Burkholderiaceae.</title>
        <authorList>
            <person name="Estrada-de los Santos P."/>
            <person name="Palmer M."/>
            <person name="Chavez-Ramirez B."/>
            <person name="Beukes C."/>
            <person name="Steenkamp E.T."/>
            <person name="Hirsch A.M."/>
            <person name="Manyaka P."/>
            <person name="Maluk M."/>
            <person name="Lafos M."/>
            <person name="Crook M."/>
            <person name="Gross E."/>
            <person name="Simon M.F."/>
            <person name="Bueno dos Reis Junior F."/>
            <person name="Poole P.S."/>
            <person name="Venter S.N."/>
            <person name="James E.K."/>
        </authorList>
    </citation>
    <scope>NUCLEOTIDE SEQUENCE [LARGE SCALE GENOMIC DNA]</scope>
    <source>
        <strain evidence="1 2">GIMN1.004</strain>
    </source>
</reference>
<accession>A0A2N7VPL5</accession>
<protein>
    <submittedName>
        <fullName evidence="1">Uncharacterized protein</fullName>
    </submittedName>
</protein>
<comment type="caution">
    <text evidence="1">The sequence shown here is derived from an EMBL/GenBank/DDBJ whole genome shotgun (WGS) entry which is preliminary data.</text>
</comment>
<dbReference type="OrthoDB" id="8592469at2"/>
<sequence>MTDPVVRVTNHGSIPVCIAHDPNWDDQVLFINGRAAQQTRCLTTGTNAHLGIRLDGDQAPEENLMGVIFADAKDFDGGKAGFYQSTIGHDRETGLLSVTDEFKFGTPSLKYSITDQTNASLDLTFVDE</sequence>
<dbReference type="EMBL" id="PNYA01000012">
    <property type="protein sequence ID" value="PMS19072.1"/>
    <property type="molecule type" value="Genomic_DNA"/>
</dbReference>
<dbReference type="RefSeq" id="WP_102646154.1">
    <property type="nucleotide sequence ID" value="NZ_PNYA01000012.1"/>
</dbReference>
<dbReference type="AlphaFoldDB" id="A0A2N7VPL5"/>